<protein>
    <submittedName>
        <fullName evidence="9">Methyl-accepting chemotaxis sensory transducer</fullName>
    </submittedName>
</protein>
<dbReference type="EMBL" id="PTIY01000010">
    <property type="protein sequence ID" value="PPK69260.1"/>
    <property type="molecule type" value="Genomic_DNA"/>
</dbReference>
<dbReference type="RefSeq" id="WP_258076658.1">
    <property type="nucleotide sequence ID" value="NZ_PTIY01000010.1"/>
</dbReference>
<dbReference type="Pfam" id="PF00672">
    <property type="entry name" value="HAMP"/>
    <property type="match status" value="1"/>
</dbReference>
<dbReference type="Gene3D" id="1.10.287.950">
    <property type="entry name" value="Methyl-accepting chemotaxis protein"/>
    <property type="match status" value="1"/>
</dbReference>
<keyword evidence="3 5" id="KW-0807">Transducer</keyword>
<evidence type="ECO:0000256" key="5">
    <source>
        <dbReference type="PROSITE-ProRule" id="PRU00284"/>
    </source>
</evidence>
<feature type="transmembrane region" description="Helical" evidence="6">
    <location>
        <begin position="12"/>
        <end position="34"/>
    </location>
</feature>
<accession>A0A2S6GVM9</accession>
<sequence length="627" mass="67853">MNIKDLSIKTKILTGALLLVLITCGFGMLSKLYIGKVSDSLFGITDNNGKAVEYATGVERMALSTIMEEKNYLLQEKDEVHQRAEQNVKELMGFLDKVDTVAKQYKNTELLEQSKTAREGTAQYADKYRAGVAALKANKQSVAEMVENGNTVANAADIMLKKQVNNYSEAMKKGLSAQELDQFVQRYIITTNIYIKAMQIMRAEKEEVNYKDRVAWKKMEVLLPELMDLYDDLQKIVVKEDEIKLITDARNGTRNYTESAKSWIENDNKLKAILADMASLGSNVIKQAQDAEAAGYAQLGNARTEAEQLVSDANKIIIGTIILAIVLGVIIALFLASMITKPIILGVKFAESLSEGDLTAQIDIDQKDEIGVLANALQTMRDQLSSVVQQVRTNSDALGSASQEISATAQSISQSATEQASGVEETTASIEELSASVKQNADNAKVTNSMATTAAEEAANGGQAVKRTVEAMKEIADKIGLIEDIAYKTNLLSLNAAIEAARAGEHGKGFTVVAAEVRKLAENSRVTAQEINSLAKNSVKIAEDAGILLEKMVPNIQKTADLVEEITASSEEQAQGIGQISDAVGQLDKAAQQNASGSEQLAATAEELSGQAMQLQQVMAFFKVGDR</sequence>
<feature type="domain" description="HAMP" evidence="8">
    <location>
        <begin position="337"/>
        <end position="389"/>
    </location>
</feature>
<comment type="caution">
    <text evidence="9">The sequence shown here is derived from an EMBL/GenBank/DDBJ whole genome shotgun (WGS) entry which is preliminary data.</text>
</comment>
<reference evidence="9 10" key="1">
    <citation type="submission" date="2018-02" db="EMBL/GenBank/DDBJ databases">
        <title>Subsurface microbial communities from deep shales in Ohio and West Virginia, USA.</title>
        <authorList>
            <person name="Wrighton K."/>
        </authorList>
    </citation>
    <scope>NUCLEOTIDE SEQUENCE [LARGE SCALE GENOMIC DNA]</scope>
    <source>
        <strain evidence="9 10">OWC-G53F</strain>
    </source>
</reference>
<dbReference type="Pfam" id="PF00015">
    <property type="entry name" value="MCPsignal"/>
    <property type="match status" value="1"/>
</dbReference>
<comment type="similarity">
    <text evidence="4">Belongs to the methyl-accepting chemotaxis (MCP) protein family.</text>
</comment>
<keyword evidence="6" id="KW-0472">Membrane</keyword>
<dbReference type="GO" id="GO:0006935">
    <property type="term" value="P:chemotaxis"/>
    <property type="evidence" value="ECO:0007669"/>
    <property type="project" value="UniProtKB-KW"/>
</dbReference>
<name>A0A2S6GVM9_9GAMM</name>
<dbReference type="GO" id="GO:0007165">
    <property type="term" value="P:signal transduction"/>
    <property type="evidence" value="ECO:0007669"/>
    <property type="project" value="UniProtKB-KW"/>
</dbReference>
<keyword evidence="2" id="KW-0145">Chemotaxis</keyword>
<evidence type="ECO:0000256" key="1">
    <source>
        <dbReference type="ARBA" id="ARBA00004370"/>
    </source>
</evidence>
<dbReference type="GO" id="GO:0005886">
    <property type="term" value="C:plasma membrane"/>
    <property type="evidence" value="ECO:0007669"/>
    <property type="project" value="TreeGrafter"/>
</dbReference>
<dbReference type="FunFam" id="1.10.287.950:FF:000001">
    <property type="entry name" value="Methyl-accepting chemotaxis sensory transducer"/>
    <property type="match status" value="1"/>
</dbReference>
<organism evidence="9 10">
    <name type="scientific">Methylobacter tundripaludum</name>
    <dbReference type="NCBI Taxonomy" id="173365"/>
    <lineage>
        <taxon>Bacteria</taxon>
        <taxon>Pseudomonadati</taxon>
        <taxon>Pseudomonadota</taxon>
        <taxon>Gammaproteobacteria</taxon>
        <taxon>Methylococcales</taxon>
        <taxon>Methylococcaceae</taxon>
        <taxon>Methylobacter</taxon>
    </lineage>
</organism>
<keyword evidence="6" id="KW-0812">Transmembrane</keyword>
<evidence type="ECO:0000256" key="4">
    <source>
        <dbReference type="ARBA" id="ARBA00029447"/>
    </source>
</evidence>
<dbReference type="PRINTS" id="PR00260">
    <property type="entry name" value="CHEMTRNSDUCR"/>
</dbReference>
<dbReference type="InterPro" id="IPR004089">
    <property type="entry name" value="MCPsignal_dom"/>
</dbReference>
<dbReference type="CDD" id="cd06225">
    <property type="entry name" value="HAMP"/>
    <property type="match status" value="1"/>
</dbReference>
<gene>
    <name evidence="9" type="ORF">B0F88_11046</name>
</gene>
<dbReference type="InterPro" id="IPR051310">
    <property type="entry name" value="MCP_chemotaxis"/>
</dbReference>
<evidence type="ECO:0000313" key="10">
    <source>
        <dbReference type="Proteomes" id="UP000238071"/>
    </source>
</evidence>
<dbReference type="AlphaFoldDB" id="A0A2S6GVM9"/>
<dbReference type="PROSITE" id="PS50885">
    <property type="entry name" value="HAMP"/>
    <property type="match status" value="1"/>
</dbReference>
<proteinExistence type="inferred from homology"/>
<evidence type="ECO:0000313" key="9">
    <source>
        <dbReference type="EMBL" id="PPK69260.1"/>
    </source>
</evidence>
<dbReference type="GO" id="GO:0004888">
    <property type="term" value="F:transmembrane signaling receptor activity"/>
    <property type="evidence" value="ECO:0007669"/>
    <property type="project" value="InterPro"/>
</dbReference>
<evidence type="ECO:0000256" key="3">
    <source>
        <dbReference type="ARBA" id="ARBA00023224"/>
    </source>
</evidence>
<dbReference type="PROSITE" id="PS50111">
    <property type="entry name" value="CHEMOTAXIS_TRANSDUC_2"/>
    <property type="match status" value="1"/>
</dbReference>
<dbReference type="SMART" id="SM00304">
    <property type="entry name" value="HAMP"/>
    <property type="match status" value="1"/>
</dbReference>
<dbReference type="PANTHER" id="PTHR43531">
    <property type="entry name" value="PROTEIN ICFG"/>
    <property type="match status" value="1"/>
</dbReference>
<keyword evidence="10" id="KW-1185">Reference proteome</keyword>
<keyword evidence="6" id="KW-1133">Transmembrane helix</keyword>
<dbReference type="SUPFAM" id="SSF58104">
    <property type="entry name" value="Methyl-accepting chemotaxis protein (MCP) signaling domain"/>
    <property type="match status" value="1"/>
</dbReference>
<feature type="domain" description="Methyl-accepting transducer" evidence="7">
    <location>
        <begin position="394"/>
        <end position="609"/>
    </location>
</feature>
<feature type="transmembrane region" description="Helical" evidence="6">
    <location>
        <begin position="316"/>
        <end position="339"/>
    </location>
</feature>
<evidence type="ECO:0000256" key="2">
    <source>
        <dbReference type="ARBA" id="ARBA00022500"/>
    </source>
</evidence>
<dbReference type="SMART" id="SM00283">
    <property type="entry name" value="MA"/>
    <property type="match status" value="1"/>
</dbReference>
<comment type="subcellular location">
    <subcellularLocation>
        <location evidence="1">Membrane</location>
    </subcellularLocation>
</comment>
<dbReference type="PANTHER" id="PTHR43531:SF11">
    <property type="entry name" value="METHYL-ACCEPTING CHEMOTAXIS PROTEIN 3"/>
    <property type="match status" value="1"/>
</dbReference>
<evidence type="ECO:0000259" key="7">
    <source>
        <dbReference type="PROSITE" id="PS50111"/>
    </source>
</evidence>
<dbReference type="InterPro" id="IPR004090">
    <property type="entry name" value="Chemotax_Me-accpt_rcpt"/>
</dbReference>
<dbReference type="Proteomes" id="UP000238071">
    <property type="component" value="Unassembled WGS sequence"/>
</dbReference>
<dbReference type="InterPro" id="IPR003660">
    <property type="entry name" value="HAMP_dom"/>
</dbReference>
<evidence type="ECO:0000256" key="6">
    <source>
        <dbReference type="SAM" id="Phobius"/>
    </source>
</evidence>
<evidence type="ECO:0000259" key="8">
    <source>
        <dbReference type="PROSITE" id="PS50885"/>
    </source>
</evidence>